<evidence type="ECO:0000256" key="4">
    <source>
        <dbReference type="ARBA" id="ARBA00022989"/>
    </source>
</evidence>
<evidence type="ECO:0000256" key="2">
    <source>
        <dbReference type="ARBA" id="ARBA00022475"/>
    </source>
</evidence>
<accession>A0A4Q8L6K6</accession>
<protein>
    <recommendedName>
        <fullName evidence="6">Copper resistance protein D</fullName>
    </recommendedName>
</protein>
<dbReference type="GO" id="GO:0005886">
    <property type="term" value="C:plasma membrane"/>
    <property type="evidence" value="ECO:0007669"/>
    <property type="project" value="UniProtKB-SubCell"/>
</dbReference>
<feature type="transmembrane region" description="Helical" evidence="6">
    <location>
        <begin position="233"/>
        <end position="254"/>
    </location>
</feature>
<feature type="domain" description="Copper resistance protein D" evidence="7">
    <location>
        <begin position="195"/>
        <end position="301"/>
    </location>
</feature>
<gene>
    <name evidence="8" type="ORF">EA658_06705</name>
    <name evidence="9" type="ORF">EA660_13150</name>
</gene>
<keyword evidence="6" id="KW-0997">Cell inner membrane</keyword>
<evidence type="ECO:0000256" key="5">
    <source>
        <dbReference type="ARBA" id="ARBA00023136"/>
    </source>
</evidence>
<feature type="transmembrane region" description="Helical" evidence="6">
    <location>
        <begin position="45"/>
        <end position="68"/>
    </location>
</feature>
<keyword evidence="5 6" id="KW-0472">Membrane</keyword>
<dbReference type="InterPro" id="IPR008457">
    <property type="entry name" value="Cu-R_CopD_dom"/>
</dbReference>
<comment type="function">
    <text evidence="6">Involved in copper resistance.</text>
</comment>
<feature type="transmembrane region" description="Helical" evidence="6">
    <location>
        <begin position="198"/>
        <end position="221"/>
    </location>
</feature>
<dbReference type="GO" id="GO:0006825">
    <property type="term" value="P:copper ion transport"/>
    <property type="evidence" value="ECO:0007669"/>
    <property type="project" value="InterPro"/>
</dbReference>
<feature type="transmembrane region" description="Helical" evidence="6">
    <location>
        <begin position="284"/>
        <end position="303"/>
    </location>
</feature>
<evidence type="ECO:0000259" key="7">
    <source>
        <dbReference type="Pfam" id="PF05425"/>
    </source>
</evidence>
<dbReference type="EMBL" id="SHME01000002">
    <property type="protein sequence ID" value="TAA20635.1"/>
    <property type="molecule type" value="Genomic_DNA"/>
</dbReference>
<organism evidence="9 10">
    <name type="scientific">Pseudoxanthomonas winnipegensis</name>
    <dbReference type="NCBI Taxonomy" id="2480810"/>
    <lineage>
        <taxon>Bacteria</taxon>
        <taxon>Pseudomonadati</taxon>
        <taxon>Pseudomonadota</taxon>
        <taxon>Gammaproteobacteria</taxon>
        <taxon>Lysobacterales</taxon>
        <taxon>Lysobacteraceae</taxon>
        <taxon>Pseudoxanthomonas</taxon>
    </lineage>
</organism>
<evidence type="ECO:0000256" key="6">
    <source>
        <dbReference type="RuleBase" id="RU369037"/>
    </source>
</evidence>
<dbReference type="Proteomes" id="UP000292627">
    <property type="component" value="Unassembled WGS sequence"/>
</dbReference>
<dbReference type="Pfam" id="PF05425">
    <property type="entry name" value="CopD"/>
    <property type="match status" value="1"/>
</dbReference>
<name>A0A4Q8L6K6_9GAMM</name>
<dbReference type="PANTHER" id="PTHR34820">
    <property type="entry name" value="INNER MEMBRANE PROTEIN YEBZ"/>
    <property type="match status" value="1"/>
</dbReference>
<feature type="transmembrane region" description="Helical" evidence="6">
    <location>
        <begin position="159"/>
        <end position="177"/>
    </location>
</feature>
<dbReference type="RefSeq" id="WP_130531508.1">
    <property type="nucleotide sequence ID" value="NZ_SHMC01000005.1"/>
</dbReference>
<evidence type="ECO:0000313" key="9">
    <source>
        <dbReference type="EMBL" id="TAA23578.1"/>
    </source>
</evidence>
<keyword evidence="3 6" id="KW-0812">Transmembrane</keyword>
<dbReference type="GO" id="GO:0046688">
    <property type="term" value="P:response to copper ion"/>
    <property type="evidence" value="ECO:0007669"/>
    <property type="project" value="UniProtKB-UniRule"/>
</dbReference>
<evidence type="ECO:0000313" key="11">
    <source>
        <dbReference type="Proteomes" id="UP000293089"/>
    </source>
</evidence>
<keyword evidence="11" id="KW-1185">Reference proteome</keyword>
<dbReference type="InterPro" id="IPR032694">
    <property type="entry name" value="CopC/D"/>
</dbReference>
<proteinExistence type="inferred from homology"/>
<evidence type="ECO:0000256" key="3">
    <source>
        <dbReference type="ARBA" id="ARBA00022692"/>
    </source>
</evidence>
<dbReference type="OrthoDB" id="6053803at2"/>
<sequence>MVDDWLNIALRFALYANMATPFGVAAFGVYALHESERSSPIARRFRAVIGCAAAISIVLSLLSMAVLAKTMSGAQSYGELSSDIFSMMLTGTHMGVAWIVRIFALAACVVLATTKRNMTSRFVGLTTASGIALATLAWSGHGAMDDGVRGYMHLTADIAHLWAAGTWSGALLAFLMLSAIKPDDTRSSIEILSRTSNGFARIGTVIVATLTLSGAANYVLIAGPSLSPIVTTFYGRLLLGKLALLAGMLVLAAANRYRLSPRLEAALATGGEHAEAVEILRRSLFAEIALAVVVLACVAWLGILDPAAP</sequence>
<dbReference type="AlphaFoldDB" id="A0A4Q8L6K6"/>
<evidence type="ECO:0000256" key="1">
    <source>
        <dbReference type="ARBA" id="ARBA00004651"/>
    </source>
</evidence>
<feature type="transmembrane region" description="Helical" evidence="6">
    <location>
        <begin position="88"/>
        <end position="110"/>
    </location>
</feature>
<feature type="transmembrane region" description="Helical" evidence="6">
    <location>
        <begin position="122"/>
        <end position="139"/>
    </location>
</feature>
<comment type="subcellular location">
    <subcellularLocation>
        <location evidence="6">Cell inner membrane</location>
        <topology evidence="6">Multi-pass membrane protein</topology>
    </subcellularLocation>
    <subcellularLocation>
        <location evidence="1">Cell membrane</location>
        <topology evidence="1">Multi-pass membrane protein</topology>
    </subcellularLocation>
</comment>
<dbReference type="PANTHER" id="PTHR34820:SF4">
    <property type="entry name" value="INNER MEMBRANE PROTEIN YEBZ"/>
    <property type="match status" value="1"/>
</dbReference>
<evidence type="ECO:0000313" key="10">
    <source>
        <dbReference type="Proteomes" id="UP000292627"/>
    </source>
</evidence>
<evidence type="ECO:0000313" key="8">
    <source>
        <dbReference type="EMBL" id="TAA20635.1"/>
    </source>
</evidence>
<keyword evidence="2 6" id="KW-1003">Cell membrane</keyword>
<dbReference type="InterPro" id="IPR047689">
    <property type="entry name" value="CopD"/>
</dbReference>
<comment type="similarity">
    <text evidence="6">Belongs to the CopD family.</text>
</comment>
<dbReference type="EMBL" id="SHMC01000005">
    <property type="protein sequence ID" value="TAA23578.1"/>
    <property type="molecule type" value="Genomic_DNA"/>
</dbReference>
<keyword evidence="6" id="KW-0186">Copper</keyword>
<comment type="caution">
    <text evidence="9">The sequence shown here is derived from an EMBL/GenBank/DDBJ whole genome shotgun (WGS) entry which is preliminary data.</text>
</comment>
<dbReference type="Proteomes" id="UP000293089">
    <property type="component" value="Unassembled WGS sequence"/>
</dbReference>
<feature type="transmembrane region" description="Helical" evidence="6">
    <location>
        <begin position="12"/>
        <end position="33"/>
    </location>
</feature>
<reference evidence="10 11" key="1">
    <citation type="submission" date="2019-02" db="EMBL/GenBank/DDBJ databases">
        <title>WGS of Pseudoxanthomonas species novum from clinical isolates.</title>
        <authorList>
            <person name="Bernier A.-M."/>
            <person name="Bernard K."/>
            <person name="Vachon A."/>
        </authorList>
    </citation>
    <scope>NUCLEOTIDE SEQUENCE [LARGE SCALE GENOMIC DNA]</scope>
    <source>
        <strain evidence="11">NML 170316</strain>
        <strain evidence="8">NML170316</strain>
        <strain evidence="9 10">NML171200</strain>
    </source>
</reference>
<keyword evidence="4 6" id="KW-1133">Transmembrane helix</keyword>
<dbReference type="NCBIfam" id="NF033808">
    <property type="entry name" value="copper_CopD"/>
    <property type="match status" value="1"/>
</dbReference>